<accession>A0A0X3TP84</accession>
<dbReference type="InterPro" id="IPR027417">
    <property type="entry name" value="P-loop_NTPase"/>
</dbReference>
<comment type="caution">
    <text evidence="1">The sequence shown here is derived from an EMBL/GenBank/DDBJ whole genome shotgun (WGS) entry which is preliminary data.</text>
</comment>
<dbReference type="RefSeq" id="WP_068339200.1">
    <property type="nucleotide sequence ID" value="NZ_LQBP01000009.1"/>
</dbReference>
<keyword evidence="2" id="KW-1185">Reference proteome</keyword>
<dbReference type="SUPFAM" id="SSF52540">
    <property type="entry name" value="P-loop containing nucleoside triphosphate hydrolases"/>
    <property type="match status" value="1"/>
</dbReference>
<sequence length="271" mass="30899">MRRVLLHLGLHKTGTTAAQSFLYDNRELIWPHFSLALPYRTRKSDLSQAAISHSIYGTVGTLSEFGARLRAFFDTLDFATRRGLIVSEENFAGLRPSRNIEQGYAATPELAACLVDAVRHRFAGQEVQITIYLSLRQHGSWLRSLWAHDLQRMRQVLDYETFRLRMDHLPSLQHTVDQIRDRLPTVTVTTGWLEDLQLQRFGTGTPFAEFLNLPRDKARLLVPPSKVNTRLPEDVLQELLDLNRSRLDEAALIAQKTATIERAKKALIGTT</sequence>
<dbReference type="STRING" id="1685378.AVO44_16500"/>
<organism evidence="1 2">
    <name type="scientific">Ruegeria profundi</name>
    <dbReference type="NCBI Taxonomy" id="1685378"/>
    <lineage>
        <taxon>Bacteria</taxon>
        <taxon>Pseudomonadati</taxon>
        <taxon>Pseudomonadota</taxon>
        <taxon>Alphaproteobacteria</taxon>
        <taxon>Rhodobacterales</taxon>
        <taxon>Roseobacteraceae</taxon>
        <taxon>Ruegeria</taxon>
    </lineage>
</organism>
<reference evidence="2" key="1">
    <citation type="submission" date="2015-12" db="EMBL/GenBank/DDBJ databases">
        <authorList>
            <person name="Zhang G."/>
            <person name="Stingl U."/>
        </authorList>
    </citation>
    <scope>NUCLEOTIDE SEQUENCE [LARGE SCALE GENOMIC DNA]</scope>
    <source>
        <strain evidence="2">ZGT108</strain>
    </source>
</reference>
<evidence type="ECO:0008006" key="3">
    <source>
        <dbReference type="Google" id="ProtNLM"/>
    </source>
</evidence>
<dbReference type="EMBL" id="LQBP01000009">
    <property type="protein sequence ID" value="KUJ77513.1"/>
    <property type="molecule type" value="Genomic_DNA"/>
</dbReference>
<dbReference type="OrthoDB" id="7705857at2"/>
<evidence type="ECO:0000313" key="2">
    <source>
        <dbReference type="Proteomes" id="UP000053690"/>
    </source>
</evidence>
<dbReference type="AlphaFoldDB" id="A0A0X3TP84"/>
<dbReference type="Proteomes" id="UP000053690">
    <property type="component" value="Unassembled WGS sequence"/>
</dbReference>
<proteinExistence type="predicted"/>
<protein>
    <recommendedName>
        <fullName evidence="3">Sulphotransferase Stf0 domain-containing protein</fullName>
    </recommendedName>
</protein>
<evidence type="ECO:0000313" key="1">
    <source>
        <dbReference type="EMBL" id="KUJ77513.1"/>
    </source>
</evidence>
<name>A0A0X3TP84_9RHOB</name>
<gene>
    <name evidence="1" type="ORF">AVO44_16500</name>
</gene>